<dbReference type="EMBL" id="LXEN01000014">
    <property type="protein sequence ID" value="OAT37546.1"/>
    <property type="molecule type" value="Genomic_DNA"/>
</dbReference>
<accession>A0A198GMW1</accession>
<organism evidence="2 3">
    <name type="scientific">Proteus myxofaciens ATCC 19692</name>
    <dbReference type="NCBI Taxonomy" id="1354337"/>
    <lineage>
        <taxon>Bacteria</taxon>
        <taxon>Pseudomonadati</taxon>
        <taxon>Pseudomonadota</taxon>
        <taxon>Gammaproteobacteria</taxon>
        <taxon>Enterobacterales</taxon>
        <taxon>Morganellaceae</taxon>
        <taxon>Proteus</taxon>
    </lineage>
</organism>
<dbReference type="GO" id="GO:0005829">
    <property type="term" value="C:cytosol"/>
    <property type="evidence" value="ECO:0007669"/>
    <property type="project" value="TreeGrafter"/>
</dbReference>
<comment type="caution">
    <text evidence="2">The sequence shown here is derived from an EMBL/GenBank/DDBJ whole genome shotgun (WGS) entry which is preliminary data.</text>
</comment>
<keyword evidence="3" id="KW-1185">Reference proteome</keyword>
<dbReference type="Gene3D" id="1.10.10.10">
    <property type="entry name" value="Winged helix-like DNA-binding domain superfamily/Winged helix DNA-binding domain"/>
    <property type="match status" value="1"/>
</dbReference>
<dbReference type="PRINTS" id="PR00039">
    <property type="entry name" value="HTHLYSR"/>
</dbReference>
<dbReference type="GO" id="GO:0003700">
    <property type="term" value="F:DNA-binding transcription factor activity"/>
    <property type="evidence" value="ECO:0007669"/>
    <property type="project" value="InterPro"/>
</dbReference>
<protein>
    <recommendedName>
        <fullName evidence="1">HTH lysR-type domain-containing protein</fullName>
    </recommendedName>
</protein>
<reference evidence="2 3" key="1">
    <citation type="submission" date="2016-04" db="EMBL/GenBank/DDBJ databases">
        <title>ATOL: Assembling a taxonomically balanced genome-scale reconstruction of the evolutionary history of the Enterobacteriaceae.</title>
        <authorList>
            <person name="Plunkett G.III."/>
            <person name="Neeno-Eckwall E.C."/>
            <person name="Glasner J.D."/>
            <person name="Perna N.T."/>
        </authorList>
    </citation>
    <scope>NUCLEOTIDE SEQUENCE [LARGE SCALE GENOMIC DNA]</scope>
    <source>
        <strain evidence="2 3">ATCC 19692</strain>
    </source>
</reference>
<dbReference type="Proteomes" id="UP000094023">
    <property type="component" value="Unassembled WGS sequence"/>
</dbReference>
<name>A0A198GMW1_9GAMM</name>
<evidence type="ECO:0000259" key="1">
    <source>
        <dbReference type="PROSITE" id="PS50931"/>
    </source>
</evidence>
<proteinExistence type="predicted"/>
<dbReference type="InterPro" id="IPR036388">
    <property type="entry name" value="WH-like_DNA-bd_sf"/>
</dbReference>
<dbReference type="InterPro" id="IPR050950">
    <property type="entry name" value="HTH-type_LysR_regulators"/>
</dbReference>
<dbReference type="Pfam" id="PF00126">
    <property type="entry name" value="HTH_1"/>
    <property type="match status" value="1"/>
</dbReference>
<evidence type="ECO:0000313" key="3">
    <source>
        <dbReference type="Proteomes" id="UP000094023"/>
    </source>
</evidence>
<dbReference type="PANTHER" id="PTHR30419">
    <property type="entry name" value="HTH-TYPE TRANSCRIPTIONAL REGULATOR YBHD"/>
    <property type="match status" value="1"/>
</dbReference>
<feature type="domain" description="HTH lysR-type" evidence="1">
    <location>
        <begin position="1"/>
        <end position="55"/>
    </location>
</feature>
<sequence>MLLSGKLRKFVSVVENQSIKKASEKMNLTSSAISQGVSSLEKELGIKLIKKTIME</sequence>
<dbReference type="RefSeq" id="WP_167348667.1">
    <property type="nucleotide sequence ID" value="NZ_LXEN01000014.1"/>
</dbReference>
<dbReference type="PANTHER" id="PTHR30419:SF8">
    <property type="entry name" value="NITROGEN ASSIMILATION TRANSCRIPTIONAL ACTIVATOR-RELATED"/>
    <property type="match status" value="1"/>
</dbReference>
<gene>
    <name evidence="2" type="ORF">M983_0322</name>
</gene>
<evidence type="ECO:0000313" key="2">
    <source>
        <dbReference type="EMBL" id="OAT37546.1"/>
    </source>
</evidence>
<dbReference type="InterPro" id="IPR000847">
    <property type="entry name" value="LysR_HTH_N"/>
</dbReference>
<dbReference type="AlphaFoldDB" id="A0A198GMW1"/>
<dbReference type="InterPro" id="IPR036390">
    <property type="entry name" value="WH_DNA-bd_sf"/>
</dbReference>
<dbReference type="SUPFAM" id="SSF46785">
    <property type="entry name" value="Winged helix' DNA-binding domain"/>
    <property type="match status" value="1"/>
</dbReference>
<dbReference type="PROSITE" id="PS50931">
    <property type="entry name" value="HTH_LYSR"/>
    <property type="match status" value="1"/>
</dbReference>